<evidence type="ECO:0000256" key="1">
    <source>
        <dbReference type="ARBA" id="ARBA00004173"/>
    </source>
</evidence>
<feature type="domain" description="Ribosomal protein mS38 C-terminal" evidence="5">
    <location>
        <begin position="93"/>
        <end position="126"/>
    </location>
</feature>
<dbReference type="Proteomes" id="UP001458880">
    <property type="component" value="Unassembled WGS sequence"/>
</dbReference>
<comment type="subcellular location">
    <subcellularLocation>
        <location evidence="1">Mitochondrion</location>
    </subcellularLocation>
</comment>
<evidence type="ECO:0000259" key="5">
    <source>
        <dbReference type="SMART" id="SM01155"/>
    </source>
</evidence>
<proteinExistence type="inferred from homology"/>
<reference evidence="6 7" key="1">
    <citation type="journal article" date="2024" name="BMC Genomics">
        <title>De novo assembly and annotation of Popillia japonica's genome with initial clues to its potential as an invasive pest.</title>
        <authorList>
            <person name="Cucini C."/>
            <person name="Boschi S."/>
            <person name="Funari R."/>
            <person name="Cardaioli E."/>
            <person name="Iannotti N."/>
            <person name="Marturano G."/>
            <person name="Paoli F."/>
            <person name="Bruttini M."/>
            <person name="Carapelli A."/>
            <person name="Frati F."/>
            <person name="Nardi F."/>
        </authorList>
    </citation>
    <scope>NUCLEOTIDE SEQUENCE [LARGE SCALE GENOMIC DNA]</scope>
    <source>
        <strain evidence="6">DMR45628</strain>
    </source>
</reference>
<evidence type="ECO:0000256" key="3">
    <source>
        <dbReference type="ARBA" id="ARBA00035647"/>
    </source>
</evidence>
<dbReference type="Pfam" id="PF08213">
    <property type="entry name" value="COX24_C"/>
    <property type="match status" value="1"/>
</dbReference>
<comment type="similarity">
    <text evidence="3">Belongs to the mitochondrion-specific ribosomal protein mS38 family.</text>
</comment>
<keyword evidence="2" id="KW-0496">Mitochondrion</keyword>
<sequence>MSTLSRIIRLNTLKSVIYNVLRTSTQTDIKPASKLWITPFIQHQQNSINLRLPNVNQHSVTLPSGMLWNPHIHEKVDKIIEEPVDNSIDNTIQAAKLIVIRRKKMKKHKLRKLRKRMKFEWAKLRQRRELRKEKLFQAELIQKCKTAEEFSAEDYVDKRIAEYNRIIIPKRWKGRRMPEFMIRERMGLPPKN</sequence>
<gene>
    <name evidence="6" type="ORF">QE152_g19705</name>
</gene>
<evidence type="ECO:0000256" key="4">
    <source>
        <dbReference type="ARBA" id="ARBA00035682"/>
    </source>
</evidence>
<name>A0AAW1KQJ0_POPJA</name>
<protein>
    <recommendedName>
        <fullName evidence="4">Small ribosomal subunit protein mS38</fullName>
    </recommendedName>
</protein>
<dbReference type="InterPro" id="IPR013177">
    <property type="entry name" value="Ribosomal_mS38_C"/>
</dbReference>
<dbReference type="AlphaFoldDB" id="A0AAW1KQJ0"/>
<dbReference type="PANTHER" id="PTHR32035:SF3">
    <property type="entry name" value="SMALL RIBOSOMAL SUBUNIT PROTEIN MS38"/>
    <property type="match status" value="1"/>
</dbReference>
<evidence type="ECO:0000313" key="6">
    <source>
        <dbReference type="EMBL" id="KAK9722449.1"/>
    </source>
</evidence>
<keyword evidence="7" id="KW-1185">Reference proteome</keyword>
<dbReference type="SMART" id="SM01155">
    <property type="entry name" value="DUF1713"/>
    <property type="match status" value="1"/>
</dbReference>
<dbReference type="PANTHER" id="PTHR32035">
    <property type="entry name" value="AURORA KINASE A-INTERACTING PROTEIN"/>
    <property type="match status" value="1"/>
</dbReference>
<accession>A0AAW1KQJ0</accession>
<evidence type="ECO:0000313" key="7">
    <source>
        <dbReference type="Proteomes" id="UP001458880"/>
    </source>
</evidence>
<comment type="caution">
    <text evidence="6">The sequence shown here is derived from an EMBL/GenBank/DDBJ whole genome shotgun (WGS) entry which is preliminary data.</text>
</comment>
<dbReference type="EMBL" id="JASPKY010000188">
    <property type="protein sequence ID" value="KAK9722449.1"/>
    <property type="molecule type" value="Genomic_DNA"/>
</dbReference>
<dbReference type="GO" id="GO:0005739">
    <property type="term" value="C:mitochondrion"/>
    <property type="evidence" value="ECO:0007669"/>
    <property type="project" value="UniProtKB-SubCell"/>
</dbReference>
<evidence type="ECO:0000256" key="2">
    <source>
        <dbReference type="ARBA" id="ARBA00023128"/>
    </source>
</evidence>
<organism evidence="6 7">
    <name type="scientific">Popillia japonica</name>
    <name type="common">Japanese beetle</name>
    <dbReference type="NCBI Taxonomy" id="7064"/>
    <lineage>
        <taxon>Eukaryota</taxon>
        <taxon>Metazoa</taxon>
        <taxon>Ecdysozoa</taxon>
        <taxon>Arthropoda</taxon>
        <taxon>Hexapoda</taxon>
        <taxon>Insecta</taxon>
        <taxon>Pterygota</taxon>
        <taxon>Neoptera</taxon>
        <taxon>Endopterygota</taxon>
        <taxon>Coleoptera</taxon>
        <taxon>Polyphaga</taxon>
        <taxon>Scarabaeiformia</taxon>
        <taxon>Scarabaeidae</taxon>
        <taxon>Rutelinae</taxon>
        <taxon>Popillia</taxon>
    </lineage>
</organism>